<dbReference type="NCBIfam" id="TIGR00254">
    <property type="entry name" value="GGDEF"/>
    <property type="match status" value="1"/>
</dbReference>
<protein>
    <submittedName>
        <fullName evidence="2">Diguanylate cyclase domain-containing protein</fullName>
        <ecNumber evidence="2">2.7.7.65</ecNumber>
    </submittedName>
</protein>
<dbReference type="Gene3D" id="3.30.70.270">
    <property type="match status" value="1"/>
</dbReference>
<proteinExistence type="predicted"/>
<organism evidence="2 3">
    <name type="scientific">Almyronema epifaneia S1</name>
    <dbReference type="NCBI Taxonomy" id="2991925"/>
    <lineage>
        <taxon>Bacteria</taxon>
        <taxon>Bacillati</taxon>
        <taxon>Cyanobacteriota</taxon>
        <taxon>Cyanophyceae</taxon>
        <taxon>Nodosilineales</taxon>
        <taxon>Nodosilineaceae</taxon>
        <taxon>Almyronema</taxon>
        <taxon>Almyronema epifaneia</taxon>
    </lineage>
</organism>
<dbReference type="EC" id="2.7.7.65" evidence="2"/>
<keyword evidence="2" id="KW-0548">Nucleotidyltransferase</keyword>
<dbReference type="PANTHER" id="PTHR45138">
    <property type="entry name" value="REGULATORY COMPONENTS OF SENSORY TRANSDUCTION SYSTEM"/>
    <property type="match status" value="1"/>
</dbReference>
<dbReference type="InterPro" id="IPR000160">
    <property type="entry name" value="GGDEF_dom"/>
</dbReference>
<dbReference type="InterPro" id="IPR043128">
    <property type="entry name" value="Rev_trsase/Diguanyl_cyclase"/>
</dbReference>
<reference evidence="2 3" key="1">
    <citation type="submission" date="2024-10" db="EMBL/GenBank/DDBJ databases">
        <authorList>
            <person name="Ratan Roy A."/>
            <person name="Morales Sandoval P.H."/>
            <person name="De Los Santos Villalobos S."/>
            <person name="Chakraborty S."/>
            <person name="Mukherjee J."/>
        </authorList>
    </citation>
    <scope>NUCLEOTIDE SEQUENCE [LARGE SCALE GENOMIC DNA]</scope>
    <source>
        <strain evidence="2 3">S1</strain>
    </source>
</reference>
<dbReference type="InterPro" id="IPR011006">
    <property type="entry name" value="CheY-like_superfamily"/>
</dbReference>
<evidence type="ECO:0000259" key="1">
    <source>
        <dbReference type="PROSITE" id="PS50887"/>
    </source>
</evidence>
<dbReference type="RefSeq" id="WP_377963673.1">
    <property type="nucleotide sequence ID" value="NZ_JBHZOL010000055.1"/>
</dbReference>
<dbReference type="EMBL" id="JBHZOL010000055">
    <property type="protein sequence ID" value="MFE4106174.1"/>
    <property type="molecule type" value="Genomic_DNA"/>
</dbReference>
<dbReference type="CDD" id="cd01949">
    <property type="entry name" value="GGDEF"/>
    <property type="match status" value="1"/>
</dbReference>
<dbReference type="SMART" id="SM00267">
    <property type="entry name" value="GGDEF"/>
    <property type="match status" value="1"/>
</dbReference>
<dbReference type="Gene3D" id="3.40.50.2300">
    <property type="match status" value="1"/>
</dbReference>
<dbReference type="InterPro" id="IPR029787">
    <property type="entry name" value="Nucleotide_cyclase"/>
</dbReference>
<dbReference type="GO" id="GO:0052621">
    <property type="term" value="F:diguanylate cyclase activity"/>
    <property type="evidence" value="ECO:0007669"/>
    <property type="project" value="UniProtKB-EC"/>
</dbReference>
<evidence type="ECO:0000313" key="3">
    <source>
        <dbReference type="Proteomes" id="UP001600165"/>
    </source>
</evidence>
<dbReference type="PROSITE" id="PS50887">
    <property type="entry name" value="GGDEF"/>
    <property type="match status" value="1"/>
</dbReference>
<keyword evidence="3" id="KW-1185">Reference proteome</keyword>
<dbReference type="SUPFAM" id="SSF55073">
    <property type="entry name" value="Nucleotide cyclase"/>
    <property type="match status" value="1"/>
</dbReference>
<accession>A0ABW6IDB6</accession>
<gene>
    <name evidence="2" type="ORF">ACFVKH_07800</name>
</gene>
<name>A0ABW6IDB6_9CYAN</name>
<dbReference type="Pfam" id="PF00990">
    <property type="entry name" value="GGDEF"/>
    <property type="match status" value="1"/>
</dbReference>
<comment type="caution">
    <text evidence="2">The sequence shown here is derived from an EMBL/GenBank/DDBJ whole genome shotgun (WGS) entry which is preliminary data.</text>
</comment>
<dbReference type="PANTHER" id="PTHR45138:SF9">
    <property type="entry name" value="DIGUANYLATE CYCLASE DGCM-RELATED"/>
    <property type="match status" value="1"/>
</dbReference>
<feature type="domain" description="GGDEF" evidence="1">
    <location>
        <begin position="196"/>
        <end position="333"/>
    </location>
</feature>
<dbReference type="InterPro" id="IPR050469">
    <property type="entry name" value="Diguanylate_Cyclase"/>
</dbReference>
<keyword evidence="2" id="KW-0808">Transferase</keyword>
<dbReference type="Proteomes" id="UP001600165">
    <property type="component" value="Unassembled WGS sequence"/>
</dbReference>
<evidence type="ECO:0000313" key="2">
    <source>
        <dbReference type="EMBL" id="MFE4106174.1"/>
    </source>
</evidence>
<sequence>MITQQLLTFEGWLDSALEPMLPLLANLEQEICTAHSQPDCLEKARSLAPNLIVLAEEMPFDPWQTIQRLQSHQQTCTIPLVFCGTSELAQKQALALGCIHYLQLPLAKPEILHLQHLMQLGRRLQALSNENEKLRSLLIRRNTQLRTQYLHQLAIHQSNFELKRLAYLDGLTEVANRRYFDQRLQQEWQRSRRLQKPLSLMLCDIDYFKAYNDTYGHPQGDRCLHQVAQLIRQTVKRASDFVARYGGEEFALILPNTPLKGAERLCQKVQQQLQQQPIDHIGSALGSRLTLSIGVASLIPSADSTSAELVSLADKALYQAKAQGRNRFVSAVADSSVEMVAKQTTEA</sequence>
<dbReference type="SUPFAM" id="SSF52172">
    <property type="entry name" value="CheY-like"/>
    <property type="match status" value="1"/>
</dbReference>